<sequence>MVVAVEEHWQETIASIRKTSVAATRPEEDMWFTVWYFLSVNNHQSHSCLIPRFLTSRLSSPVSLPVSFLPLYTAPLLQC</sequence>
<dbReference type="Proteomes" id="UP000324222">
    <property type="component" value="Unassembled WGS sequence"/>
</dbReference>
<dbReference type="AlphaFoldDB" id="A0A5B7E2H7"/>
<evidence type="ECO:0000313" key="1">
    <source>
        <dbReference type="EMBL" id="MPC27968.1"/>
    </source>
</evidence>
<accession>A0A5B7E2H7</accession>
<organism evidence="1 2">
    <name type="scientific">Portunus trituberculatus</name>
    <name type="common">Swimming crab</name>
    <name type="synonym">Neptunus trituberculatus</name>
    <dbReference type="NCBI Taxonomy" id="210409"/>
    <lineage>
        <taxon>Eukaryota</taxon>
        <taxon>Metazoa</taxon>
        <taxon>Ecdysozoa</taxon>
        <taxon>Arthropoda</taxon>
        <taxon>Crustacea</taxon>
        <taxon>Multicrustacea</taxon>
        <taxon>Malacostraca</taxon>
        <taxon>Eumalacostraca</taxon>
        <taxon>Eucarida</taxon>
        <taxon>Decapoda</taxon>
        <taxon>Pleocyemata</taxon>
        <taxon>Brachyura</taxon>
        <taxon>Eubrachyura</taxon>
        <taxon>Portunoidea</taxon>
        <taxon>Portunidae</taxon>
        <taxon>Portuninae</taxon>
        <taxon>Portunus</taxon>
    </lineage>
</organism>
<name>A0A5B7E2H7_PORTR</name>
<gene>
    <name evidence="1" type="ORF">E2C01_021160</name>
</gene>
<keyword evidence="2" id="KW-1185">Reference proteome</keyword>
<proteinExistence type="predicted"/>
<comment type="caution">
    <text evidence="1">The sequence shown here is derived from an EMBL/GenBank/DDBJ whole genome shotgun (WGS) entry which is preliminary data.</text>
</comment>
<protein>
    <submittedName>
        <fullName evidence="1">Uncharacterized protein</fullName>
    </submittedName>
</protein>
<dbReference type="EMBL" id="VSRR010001833">
    <property type="protein sequence ID" value="MPC27968.1"/>
    <property type="molecule type" value="Genomic_DNA"/>
</dbReference>
<reference evidence="1 2" key="1">
    <citation type="submission" date="2019-05" db="EMBL/GenBank/DDBJ databases">
        <title>Another draft genome of Portunus trituberculatus and its Hox gene families provides insights of decapod evolution.</title>
        <authorList>
            <person name="Jeong J.-H."/>
            <person name="Song I."/>
            <person name="Kim S."/>
            <person name="Choi T."/>
            <person name="Kim D."/>
            <person name="Ryu S."/>
            <person name="Kim W."/>
        </authorList>
    </citation>
    <scope>NUCLEOTIDE SEQUENCE [LARGE SCALE GENOMIC DNA]</scope>
    <source>
        <tissue evidence="1">Muscle</tissue>
    </source>
</reference>
<evidence type="ECO:0000313" key="2">
    <source>
        <dbReference type="Proteomes" id="UP000324222"/>
    </source>
</evidence>